<comment type="caution">
    <text evidence="1">The sequence shown here is derived from an EMBL/GenBank/DDBJ whole genome shotgun (WGS) entry which is preliminary data.</text>
</comment>
<accession>A0A5J4YYV5</accession>
<protein>
    <submittedName>
        <fullName evidence="1">Uncharacterized protein</fullName>
    </submittedName>
</protein>
<dbReference type="EMBL" id="VRMN01000003">
    <property type="protein sequence ID" value="KAA8495647.1"/>
    <property type="molecule type" value="Genomic_DNA"/>
</dbReference>
<dbReference type="Proteomes" id="UP000324585">
    <property type="component" value="Unassembled WGS sequence"/>
</dbReference>
<sequence>MASATTTESALKVRRLGMPNVSLQPFAANVESLQEVFVIRNNACRREINDLYDMLDAMWNVEYKISSAALKDFHAWWRVFYVFVKEMFEFEKAVLLPLLQDVGTEEGGSSVTEFLLQTLQPLQKSLTDALPDLNFFLTVDGVTVQALFEKAVPLVEQFFPKLIAYFTHEEYGLTPLLSPFMTYEDVKLLKQDQIDFILSGRQPDMSAALMCYWISDERILRLWISNTIPKGKHVSGMTEYLELLQTEHRYIVSRLKAVEKASGDVVVTWSELRMPACYLIDWGSSVLWDRDGLVLPHNAIRREMMDMYQILIALSVLKDLTDDDMKRVKAHWDVFAKFIEVYFAFEEQHLFPTICMIDDSASERPIQDFRYQKEKIQKALKSGSNAVAVCTTRTDKETMGLMVTRLDHVLPELLHYMNNEELKLPAYIKKYGDEKKKYQLEDAMFHMCVKSSEPTLSAILVRAIEDQELANAWKKEHIKGMSKLKYNSGYKKFLDIHWSTVESLYNRAKKVEKKAT</sequence>
<evidence type="ECO:0000313" key="1">
    <source>
        <dbReference type="EMBL" id="KAA8495647.1"/>
    </source>
</evidence>
<organism evidence="1 2">
    <name type="scientific">Porphyridium purpureum</name>
    <name type="common">Red alga</name>
    <name type="synonym">Porphyridium cruentum</name>
    <dbReference type="NCBI Taxonomy" id="35688"/>
    <lineage>
        <taxon>Eukaryota</taxon>
        <taxon>Rhodophyta</taxon>
        <taxon>Bangiophyceae</taxon>
        <taxon>Porphyridiales</taxon>
        <taxon>Porphyridiaceae</taxon>
        <taxon>Porphyridium</taxon>
    </lineage>
</organism>
<gene>
    <name evidence="1" type="ORF">FVE85_1802</name>
</gene>
<dbReference type="AlphaFoldDB" id="A0A5J4YYV5"/>
<dbReference type="Gene3D" id="1.20.120.520">
    <property type="entry name" value="nmb1532 protein domain like"/>
    <property type="match status" value="1"/>
</dbReference>
<name>A0A5J4YYV5_PORPP</name>
<keyword evidence="2" id="KW-1185">Reference proteome</keyword>
<dbReference type="OrthoDB" id="3779at2759"/>
<reference evidence="2" key="1">
    <citation type="journal article" date="2019" name="Nat. Commun.">
        <title>Expansion of phycobilisome linker gene families in mesophilic red algae.</title>
        <authorList>
            <person name="Lee J."/>
            <person name="Kim D."/>
            <person name="Bhattacharya D."/>
            <person name="Yoon H.S."/>
        </authorList>
    </citation>
    <scope>NUCLEOTIDE SEQUENCE [LARGE SCALE GENOMIC DNA]</scope>
    <source>
        <strain evidence="2">CCMP 1328</strain>
    </source>
</reference>
<proteinExistence type="predicted"/>
<evidence type="ECO:0000313" key="2">
    <source>
        <dbReference type="Proteomes" id="UP000324585"/>
    </source>
</evidence>